<dbReference type="SMART" id="SM00448">
    <property type="entry name" value="REC"/>
    <property type="match status" value="1"/>
</dbReference>
<dbReference type="CDD" id="cd17535">
    <property type="entry name" value="REC_NarL-like"/>
    <property type="match status" value="1"/>
</dbReference>
<keyword evidence="1 5" id="KW-0597">Phosphoprotein</keyword>
<dbReference type="Pfam" id="PF00072">
    <property type="entry name" value="Response_reg"/>
    <property type="match status" value="1"/>
</dbReference>
<dbReference type="PROSITE" id="PS50110">
    <property type="entry name" value="RESPONSE_REGULATORY"/>
    <property type="match status" value="1"/>
</dbReference>
<evidence type="ECO:0000256" key="1">
    <source>
        <dbReference type="ARBA" id="ARBA00022553"/>
    </source>
</evidence>
<dbReference type="SMART" id="SM00421">
    <property type="entry name" value="HTH_LUXR"/>
    <property type="match status" value="1"/>
</dbReference>
<keyword evidence="3" id="KW-0238">DNA-binding</keyword>
<feature type="domain" description="Response regulatory" evidence="7">
    <location>
        <begin position="8"/>
        <end position="124"/>
    </location>
</feature>
<organism evidence="8 9">
    <name type="scientific">Niabella yanshanensis</name>
    <dbReference type="NCBI Taxonomy" id="577386"/>
    <lineage>
        <taxon>Bacteria</taxon>
        <taxon>Pseudomonadati</taxon>
        <taxon>Bacteroidota</taxon>
        <taxon>Chitinophagia</taxon>
        <taxon>Chitinophagales</taxon>
        <taxon>Chitinophagaceae</taxon>
        <taxon>Niabella</taxon>
    </lineage>
</organism>
<evidence type="ECO:0000259" key="7">
    <source>
        <dbReference type="PROSITE" id="PS50110"/>
    </source>
</evidence>
<evidence type="ECO:0000313" key="9">
    <source>
        <dbReference type="Proteomes" id="UP001325680"/>
    </source>
</evidence>
<dbReference type="PANTHER" id="PTHR43214:SF41">
    <property type="entry name" value="NITRATE_NITRITE RESPONSE REGULATOR PROTEIN NARP"/>
    <property type="match status" value="1"/>
</dbReference>
<reference evidence="8 9" key="1">
    <citation type="submission" date="2023-12" db="EMBL/GenBank/DDBJ databases">
        <title>Genome sequencing and assembly of bacterial species from a model synthetic community.</title>
        <authorList>
            <person name="Hogle S.L."/>
        </authorList>
    </citation>
    <scope>NUCLEOTIDE SEQUENCE [LARGE SCALE GENOMIC DNA]</scope>
    <source>
        <strain evidence="8 9">HAMBI_3031</strain>
    </source>
</reference>
<dbReference type="SUPFAM" id="SSF52172">
    <property type="entry name" value="CheY-like"/>
    <property type="match status" value="1"/>
</dbReference>
<evidence type="ECO:0000256" key="5">
    <source>
        <dbReference type="PROSITE-ProRule" id="PRU00169"/>
    </source>
</evidence>
<dbReference type="InterPro" id="IPR016032">
    <property type="entry name" value="Sig_transdc_resp-reg_C-effctor"/>
</dbReference>
<dbReference type="SUPFAM" id="SSF46894">
    <property type="entry name" value="C-terminal effector domain of the bipartite response regulators"/>
    <property type="match status" value="1"/>
</dbReference>
<dbReference type="RefSeq" id="WP_114792940.1">
    <property type="nucleotide sequence ID" value="NZ_CP139960.1"/>
</dbReference>
<dbReference type="Gene3D" id="3.40.50.2300">
    <property type="match status" value="1"/>
</dbReference>
<dbReference type="Proteomes" id="UP001325680">
    <property type="component" value="Chromosome"/>
</dbReference>
<dbReference type="PROSITE" id="PS50043">
    <property type="entry name" value="HTH_LUXR_2"/>
    <property type="match status" value="1"/>
</dbReference>
<sequence>MRNNLPKRILVADDHFCSLEGLKLALTNLPNLIICGEATDGQQLVEKCSELLPDVVITDLKMPKLTGMEAVSILQNVHPEIKVLAWTQYMDADLFRQTMKAGAKGFLYKSAKEVEIVDAIDTVLRGNIYYCEYTNDLIAQMVVQGALDHTPKPLPAGFFAAHEREVLCLICQEYKTTEIARKLSLSPNTVNKYRANLKFKIGTDRFAGLVTFAVDYGILKPEDIPSKNIVPSSKR</sequence>
<evidence type="ECO:0000256" key="4">
    <source>
        <dbReference type="ARBA" id="ARBA00023163"/>
    </source>
</evidence>
<dbReference type="InterPro" id="IPR058245">
    <property type="entry name" value="NreC/VraR/RcsB-like_REC"/>
</dbReference>
<dbReference type="InterPro" id="IPR001789">
    <property type="entry name" value="Sig_transdc_resp-reg_receiver"/>
</dbReference>
<evidence type="ECO:0000256" key="2">
    <source>
        <dbReference type="ARBA" id="ARBA00023015"/>
    </source>
</evidence>
<dbReference type="EMBL" id="CP139960">
    <property type="protein sequence ID" value="WQD39198.1"/>
    <property type="molecule type" value="Genomic_DNA"/>
</dbReference>
<evidence type="ECO:0000259" key="6">
    <source>
        <dbReference type="PROSITE" id="PS50043"/>
    </source>
</evidence>
<feature type="modified residue" description="4-aspartylphosphate" evidence="5">
    <location>
        <position position="59"/>
    </location>
</feature>
<keyword evidence="2" id="KW-0805">Transcription regulation</keyword>
<gene>
    <name evidence="8" type="ORF">U0035_03420</name>
</gene>
<accession>A0ABZ0W7C2</accession>
<dbReference type="InterPro" id="IPR011006">
    <property type="entry name" value="CheY-like_superfamily"/>
</dbReference>
<keyword evidence="4" id="KW-0804">Transcription</keyword>
<dbReference type="Pfam" id="PF00196">
    <property type="entry name" value="GerE"/>
    <property type="match status" value="1"/>
</dbReference>
<dbReference type="InterPro" id="IPR039420">
    <property type="entry name" value="WalR-like"/>
</dbReference>
<keyword evidence="9" id="KW-1185">Reference proteome</keyword>
<feature type="domain" description="HTH luxR-type" evidence="6">
    <location>
        <begin position="152"/>
        <end position="217"/>
    </location>
</feature>
<name>A0ABZ0W7C2_9BACT</name>
<dbReference type="PANTHER" id="PTHR43214">
    <property type="entry name" value="TWO-COMPONENT RESPONSE REGULATOR"/>
    <property type="match status" value="1"/>
</dbReference>
<dbReference type="CDD" id="cd06170">
    <property type="entry name" value="LuxR_C_like"/>
    <property type="match status" value="1"/>
</dbReference>
<protein>
    <submittedName>
        <fullName evidence="8">Response regulator transcription factor</fullName>
    </submittedName>
</protein>
<dbReference type="InterPro" id="IPR000792">
    <property type="entry name" value="Tscrpt_reg_LuxR_C"/>
</dbReference>
<proteinExistence type="predicted"/>
<evidence type="ECO:0000256" key="3">
    <source>
        <dbReference type="ARBA" id="ARBA00023125"/>
    </source>
</evidence>
<evidence type="ECO:0000313" key="8">
    <source>
        <dbReference type="EMBL" id="WQD39198.1"/>
    </source>
</evidence>